<name>A0A7S0GAI8_9STRA</name>
<proteinExistence type="predicted"/>
<reference evidence="3" key="1">
    <citation type="submission" date="2021-01" db="EMBL/GenBank/DDBJ databases">
        <authorList>
            <person name="Corre E."/>
            <person name="Pelletier E."/>
            <person name="Niang G."/>
            <person name="Scheremetjew M."/>
            <person name="Finn R."/>
            <person name="Kale V."/>
            <person name="Holt S."/>
            <person name="Cochrane G."/>
            <person name="Meng A."/>
            <person name="Brown T."/>
            <person name="Cohen L."/>
        </authorList>
    </citation>
    <scope>NUCLEOTIDE SEQUENCE</scope>
    <source>
        <strain evidence="3">CCAP1064/1</strain>
    </source>
</reference>
<feature type="compositionally biased region" description="Polar residues" evidence="2">
    <location>
        <begin position="228"/>
        <end position="252"/>
    </location>
</feature>
<dbReference type="EMBL" id="HBEL01009582">
    <property type="protein sequence ID" value="CAD8408462.1"/>
    <property type="molecule type" value="Transcribed_RNA"/>
</dbReference>
<evidence type="ECO:0000256" key="2">
    <source>
        <dbReference type="SAM" id="MobiDB-lite"/>
    </source>
</evidence>
<sequence>MPTELALQHQAAMLHLRRATELNGSPQASFALQMMQHRMLMEQQLRIRRLQAETQAAKIRLQKKQRQEMMRLNSMVSSGSSECQKDPGGLAVAWPDHHSGRKQQQQQQYQQASYSGGSNSSHNTFNNDNHYAMPFQRISVTGATKTDANNDLNPNRLVSAINMTPGHGNAQRRMSLAQNFTVEAGRKQFRAQHSLETASSLSMDEHISPAMNQERVARRLSMLSIKGNASASKSPSTLNASSSVHTTGTNTVGSGRRSSLRSSLSSRRGSAGMSLGRRDSTSVTRSVGRHDSISTGRRDSIMSLMSVDTADFNSYMGAMKSQCGSIAGSLSCVSKRSQQSRRSRRGSIYTGESICSEDWIDDVMLERRHSLGSDMDFDGLFEDASLRGGSASRGSMRRGIVHEHKSKSTKSRPPPEIQVEQIELLSVASA</sequence>
<feature type="compositionally biased region" description="Polar residues" evidence="2">
    <location>
        <begin position="112"/>
        <end position="127"/>
    </location>
</feature>
<gene>
    <name evidence="3" type="ORF">PINE0816_LOCUS4582</name>
</gene>
<feature type="region of interest" description="Disordered" evidence="2">
    <location>
        <begin position="78"/>
        <end position="127"/>
    </location>
</feature>
<feature type="compositionally biased region" description="Low complexity" evidence="2">
    <location>
        <begin position="388"/>
        <end position="398"/>
    </location>
</feature>
<feature type="region of interest" description="Disordered" evidence="2">
    <location>
        <begin position="228"/>
        <end position="295"/>
    </location>
</feature>
<evidence type="ECO:0000313" key="3">
    <source>
        <dbReference type="EMBL" id="CAD8408462.1"/>
    </source>
</evidence>
<accession>A0A7S0GAI8</accession>
<protein>
    <submittedName>
        <fullName evidence="3">Uncharacterized protein</fullName>
    </submittedName>
</protein>
<organism evidence="3">
    <name type="scientific">Proboscia inermis</name>
    <dbReference type="NCBI Taxonomy" id="420281"/>
    <lineage>
        <taxon>Eukaryota</taxon>
        <taxon>Sar</taxon>
        <taxon>Stramenopiles</taxon>
        <taxon>Ochrophyta</taxon>
        <taxon>Bacillariophyta</taxon>
        <taxon>Coscinodiscophyceae</taxon>
        <taxon>Rhizosoleniophycidae</taxon>
        <taxon>Rhizosoleniales</taxon>
        <taxon>Rhizosoleniaceae</taxon>
        <taxon>Proboscia</taxon>
    </lineage>
</organism>
<feature type="coiled-coil region" evidence="1">
    <location>
        <begin position="40"/>
        <end position="67"/>
    </location>
</feature>
<dbReference type="AlphaFoldDB" id="A0A7S0GAI8"/>
<feature type="compositionally biased region" description="Low complexity" evidence="2">
    <location>
        <begin position="253"/>
        <end position="275"/>
    </location>
</feature>
<feature type="region of interest" description="Disordered" evidence="2">
    <location>
        <begin position="388"/>
        <end position="420"/>
    </location>
</feature>
<keyword evidence="1" id="KW-0175">Coiled coil</keyword>
<evidence type="ECO:0000256" key="1">
    <source>
        <dbReference type="SAM" id="Coils"/>
    </source>
</evidence>